<feature type="transmembrane region" description="Helical" evidence="1">
    <location>
        <begin position="7"/>
        <end position="26"/>
    </location>
</feature>
<organism evidence="2 3">
    <name type="scientific">Salinarimonas ramus</name>
    <dbReference type="NCBI Taxonomy" id="690164"/>
    <lineage>
        <taxon>Bacteria</taxon>
        <taxon>Pseudomonadati</taxon>
        <taxon>Pseudomonadota</taxon>
        <taxon>Alphaproteobacteria</taxon>
        <taxon>Hyphomicrobiales</taxon>
        <taxon>Salinarimonadaceae</taxon>
        <taxon>Salinarimonas</taxon>
    </lineage>
</organism>
<dbReference type="AlphaFoldDB" id="A0A917QGC2"/>
<evidence type="ECO:0000313" key="3">
    <source>
        <dbReference type="Proteomes" id="UP000600449"/>
    </source>
</evidence>
<proteinExistence type="predicted"/>
<protein>
    <recommendedName>
        <fullName evidence="4">DUF2842 domain-containing protein</fullName>
    </recommendedName>
</protein>
<evidence type="ECO:0008006" key="4">
    <source>
        <dbReference type="Google" id="ProtNLM"/>
    </source>
</evidence>
<dbReference type="EMBL" id="BMMF01000014">
    <property type="protein sequence ID" value="GGK49984.1"/>
    <property type="molecule type" value="Genomic_DNA"/>
</dbReference>
<name>A0A917QGC2_9HYPH</name>
<dbReference type="RefSeq" id="WP_188915156.1">
    <property type="nucleotide sequence ID" value="NZ_BMMF01000014.1"/>
</dbReference>
<sequence length="69" mass="7707">MTQRTRKLIGTIVIILFVMIYGPVAMTLADSRIAELPGIGQAVVYMLLGLVWVVPVLPLIKWMQRPDEA</sequence>
<keyword evidence="1" id="KW-0812">Transmembrane</keyword>
<reference evidence="2 3" key="1">
    <citation type="journal article" date="2014" name="Int. J. Syst. Evol. Microbiol.">
        <title>Complete genome sequence of Corynebacterium casei LMG S-19264T (=DSM 44701T), isolated from a smear-ripened cheese.</title>
        <authorList>
            <consortium name="US DOE Joint Genome Institute (JGI-PGF)"/>
            <person name="Walter F."/>
            <person name="Albersmeier A."/>
            <person name="Kalinowski J."/>
            <person name="Ruckert C."/>
        </authorList>
    </citation>
    <scope>NUCLEOTIDE SEQUENCE [LARGE SCALE GENOMIC DNA]</scope>
    <source>
        <strain evidence="2 3">CGMCC 1.9161</strain>
    </source>
</reference>
<keyword evidence="3" id="KW-1185">Reference proteome</keyword>
<evidence type="ECO:0000256" key="1">
    <source>
        <dbReference type="SAM" id="Phobius"/>
    </source>
</evidence>
<dbReference type="InterPro" id="IPR021265">
    <property type="entry name" value="DUF2842"/>
</dbReference>
<comment type="caution">
    <text evidence="2">The sequence shown here is derived from an EMBL/GenBank/DDBJ whole genome shotgun (WGS) entry which is preliminary data.</text>
</comment>
<keyword evidence="1" id="KW-1133">Transmembrane helix</keyword>
<gene>
    <name evidence="2" type="ORF">GCM10011322_41310</name>
</gene>
<feature type="transmembrane region" description="Helical" evidence="1">
    <location>
        <begin position="38"/>
        <end position="60"/>
    </location>
</feature>
<dbReference type="Pfam" id="PF11003">
    <property type="entry name" value="DUF2842"/>
    <property type="match status" value="1"/>
</dbReference>
<evidence type="ECO:0000313" key="2">
    <source>
        <dbReference type="EMBL" id="GGK49984.1"/>
    </source>
</evidence>
<keyword evidence="1" id="KW-0472">Membrane</keyword>
<accession>A0A917QGC2</accession>
<dbReference type="Proteomes" id="UP000600449">
    <property type="component" value="Unassembled WGS sequence"/>
</dbReference>